<feature type="transmembrane region" description="Helical" evidence="1">
    <location>
        <begin position="77"/>
        <end position="96"/>
    </location>
</feature>
<protein>
    <submittedName>
        <fullName evidence="2">Uncharacterized protein</fullName>
    </submittedName>
</protein>
<dbReference type="RefSeq" id="WP_130599210.1">
    <property type="nucleotide sequence ID" value="NZ_CP034759.1"/>
</dbReference>
<proteinExistence type="predicted"/>
<evidence type="ECO:0000313" key="3">
    <source>
        <dbReference type="Proteomes" id="UP000290244"/>
    </source>
</evidence>
<gene>
    <name evidence="2" type="ORF">EMK97_02715</name>
</gene>
<evidence type="ECO:0000313" key="2">
    <source>
        <dbReference type="EMBL" id="QBG34726.1"/>
    </source>
</evidence>
<dbReference type="EMBL" id="CP034759">
    <property type="protein sequence ID" value="QBG34726.1"/>
    <property type="molecule type" value="Genomic_DNA"/>
</dbReference>
<reference evidence="2 3" key="1">
    <citation type="submission" date="2018-12" db="EMBL/GenBank/DDBJ databases">
        <title>Complete genome of Litorilituus sediminis.</title>
        <authorList>
            <person name="Liu A."/>
            <person name="Rong J."/>
        </authorList>
    </citation>
    <scope>NUCLEOTIDE SEQUENCE [LARGE SCALE GENOMIC DNA]</scope>
    <source>
        <strain evidence="2 3">JCM 17549</strain>
    </source>
</reference>
<keyword evidence="1" id="KW-1133">Transmembrane helix</keyword>
<feature type="transmembrane region" description="Helical" evidence="1">
    <location>
        <begin position="18"/>
        <end position="39"/>
    </location>
</feature>
<dbReference type="AlphaFoldDB" id="A0A4P6P0R0"/>
<keyword evidence="3" id="KW-1185">Reference proteome</keyword>
<organism evidence="2 3">
    <name type="scientific">Litorilituus sediminis</name>
    <dbReference type="NCBI Taxonomy" id="718192"/>
    <lineage>
        <taxon>Bacteria</taxon>
        <taxon>Pseudomonadati</taxon>
        <taxon>Pseudomonadota</taxon>
        <taxon>Gammaproteobacteria</taxon>
        <taxon>Alteromonadales</taxon>
        <taxon>Colwelliaceae</taxon>
        <taxon>Litorilituus</taxon>
    </lineage>
</organism>
<evidence type="ECO:0000256" key="1">
    <source>
        <dbReference type="SAM" id="Phobius"/>
    </source>
</evidence>
<dbReference type="Proteomes" id="UP000290244">
    <property type="component" value="Chromosome"/>
</dbReference>
<feature type="transmembrane region" description="Helical" evidence="1">
    <location>
        <begin position="51"/>
        <end position="70"/>
    </location>
</feature>
<name>A0A4P6P0R0_9GAMM</name>
<accession>A0A4P6P0R0</accession>
<keyword evidence="1" id="KW-0472">Membrane</keyword>
<dbReference type="OrthoDB" id="8911335at2"/>
<keyword evidence="1" id="KW-0812">Transmembrane</keyword>
<sequence>MTNNTVTKIQPHWWRKSLLGVFLGLSFAYSLVALFAWYGPGGIDADIKVQFNMWIISPIWLTIIAFTFMFKTAKQAFLYLASANLISYTLFFALRYTV</sequence>
<dbReference type="KEGG" id="lsd:EMK97_02715"/>